<evidence type="ECO:0000313" key="11">
    <source>
        <dbReference type="Ensembl" id="ENSAZOP00000011224.1"/>
    </source>
</evidence>
<feature type="domain" description="Ig-like" evidence="10">
    <location>
        <begin position="75"/>
        <end position="168"/>
    </location>
</feature>
<reference evidence="11" key="2">
    <citation type="submission" date="2025-09" db="UniProtKB">
        <authorList>
            <consortium name="Ensembl"/>
        </authorList>
    </citation>
    <scope>IDENTIFICATION</scope>
</reference>
<reference evidence="11" key="1">
    <citation type="submission" date="2025-08" db="UniProtKB">
        <authorList>
            <consortium name="Ensembl"/>
        </authorList>
    </citation>
    <scope>IDENTIFICATION</scope>
</reference>
<dbReference type="InterPro" id="IPR007110">
    <property type="entry name" value="Ig-like_dom"/>
</dbReference>
<keyword evidence="12" id="KW-1185">Reference proteome</keyword>
<dbReference type="SUPFAM" id="SSF48726">
    <property type="entry name" value="Immunoglobulin"/>
    <property type="match status" value="2"/>
</dbReference>
<evidence type="ECO:0000256" key="3">
    <source>
        <dbReference type="ARBA" id="ARBA00022692"/>
    </source>
</evidence>
<evidence type="ECO:0000259" key="10">
    <source>
        <dbReference type="PROSITE" id="PS50835"/>
    </source>
</evidence>
<evidence type="ECO:0000256" key="8">
    <source>
        <dbReference type="ARBA" id="ARBA00023180"/>
    </source>
</evidence>
<keyword evidence="6" id="KW-1015">Disulfide bond</keyword>
<feature type="transmembrane region" description="Helical" evidence="9">
    <location>
        <begin position="48"/>
        <end position="70"/>
    </location>
</feature>
<feature type="transmembrane region" description="Helical" evidence="9">
    <location>
        <begin position="301"/>
        <end position="327"/>
    </location>
</feature>
<keyword evidence="8" id="KW-0325">Glycoprotein</keyword>
<dbReference type="GO" id="GO:0038023">
    <property type="term" value="F:signaling receptor activity"/>
    <property type="evidence" value="ECO:0007669"/>
    <property type="project" value="InterPro"/>
</dbReference>
<evidence type="ECO:0000313" key="12">
    <source>
        <dbReference type="Proteomes" id="UP000694549"/>
    </source>
</evidence>
<keyword evidence="7" id="KW-0675">Receptor</keyword>
<dbReference type="InterPro" id="IPR003599">
    <property type="entry name" value="Ig_sub"/>
</dbReference>
<evidence type="ECO:0000256" key="7">
    <source>
        <dbReference type="ARBA" id="ARBA00023170"/>
    </source>
</evidence>
<keyword evidence="4 9" id="KW-1133">Transmembrane helix</keyword>
<evidence type="ECO:0000256" key="5">
    <source>
        <dbReference type="ARBA" id="ARBA00023136"/>
    </source>
</evidence>
<evidence type="ECO:0000256" key="4">
    <source>
        <dbReference type="ARBA" id="ARBA00022989"/>
    </source>
</evidence>
<comment type="subcellular location">
    <subcellularLocation>
        <location evidence="1">Membrane</location>
        <topology evidence="1">Single-pass membrane protein</topology>
    </subcellularLocation>
</comment>
<dbReference type="PANTHER" id="PTHR21462:SF2">
    <property type="entry name" value="CELL SURFACE GLYCOPROTEIN CD200 RECEPTOR 2"/>
    <property type="match status" value="1"/>
</dbReference>
<dbReference type="InterPro" id="IPR040012">
    <property type="entry name" value="CD200R"/>
</dbReference>
<proteinExistence type="inferred from homology"/>
<dbReference type="InterPro" id="IPR013106">
    <property type="entry name" value="Ig_V-set"/>
</dbReference>
<evidence type="ECO:0000256" key="6">
    <source>
        <dbReference type="ARBA" id="ARBA00023157"/>
    </source>
</evidence>
<organism evidence="11 12">
    <name type="scientific">Anas zonorhyncha</name>
    <name type="common">Eastern spot-billed duck</name>
    <dbReference type="NCBI Taxonomy" id="75864"/>
    <lineage>
        <taxon>Eukaryota</taxon>
        <taxon>Metazoa</taxon>
        <taxon>Chordata</taxon>
        <taxon>Craniata</taxon>
        <taxon>Vertebrata</taxon>
        <taxon>Euteleostomi</taxon>
        <taxon>Archelosauria</taxon>
        <taxon>Archosauria</taxon>
        <taxon>Dinosauria</taxon>
        <taxon>Saurischia</taxon>
        <taxon>Theropoda</taxon>
        <taxon>Coelurosauria</taxon>
        <taxon>Aves</taxon>
        <taxon>Neognathae</taxon>
        <taxon>Galloanserae</taxon>
        <taxon>Anseriformes</taxon>
        <taxon>Anatidae</taxon>
        <taxon>Anatinae</taxon>
        <taxon>Anas</taxon>
    </lineage>
</organism>
<keyword evidence="3 9" id="KW-0812">Transmembrane</keyword>
<dbReference type="PROSITE" id="PS50835">
    <property type="entry name" value="IG_LIKE"/>
    <property type="match status" value="1"/>
</dbReference>
<dbReference type="Ensembl" id="ENSAZOT00000011989.1">
    <property type="protein sequence ID" value="ENSAZOP00000011224.1"/>
    <property type="gene ID" value="ENSAZOG00000007179.1"/>
</dbReference>
<dbReference type="Proteomes" id="UP000694549">
    <property type="component" value="Unplaced"/>
</dbReference>
<dbReference type="Gene3D" id="2.60.40.10">
    <property type="entry name" value="Immunoglobulins"/>
    <property type="match status" value="2"/>
</dbReference>
<evidence type="ECO:0000256" key="9">
    <source>
        <dbReference type="SAM" id="Phobius"/>
    </source>
</evidence>
<sequence length="339" mass="37736">MTYMCLHRAICTQGCQYSKKIEILKCDEAKSHAYALMKAVTSFLTFDFFFSIFFSLSVSLFLFLFSYVAYNIVNVEAGDEAVLTCASTSKMYLVMVTWEIKSNTSCSLAYRNDRNETKLNCSERMMWKYSPDRDPALRIYPVNLSDEGNYTCEIATDMGNFHFSSSLSVIVPPTVTLTSDKSRVAVCQAAAGKPAAKISWIPASNNSSEEEFKHGNGTVTRVSYIGWVNSRNTTVTCLVTHPAMNQNLSLDLSDSSSRLHYPLVALPASVAAISGFGVLLCLIFTCRAFCLRKLAREPPVLVAVSGILFLCVCAFVFLYLFLFVVLFTKTFNFIVTCLL</sequence>
<dbReference type="Pfam" id="PF07686">
    <property type="entry name" value="V-set"/>
    <property type="match status" value="1"/>
</dbReference>
<evidence type="ECO:0000256" key="2">
    <source>
        <dbReference type="ARBA" id="ARBA00008215"/>
    </source>
</evidence>
<dbReference type="GO" id="GO:0009897">
    <property type="term" value="C:external side of plasma membrane"/>
    <property type="evidence" value="ECO:0007669"/>
    <property type="project" value="TreeGrafter"/>
</dbReference>
<feature type="transmembrane region" description="Helical" evidence="9">
    <location>
        <begin position="263"/>
        <end position="289"/>
    </location>
</feature>
<accession>A0A8B9ZRR8</accession>
<evidence type="ECO:0000256" key="1">
    <source>
        <dbReference type="ARBA" id="ARBA00004167"/>
    </source>
</evidence>
<dbReference type="AlphaFoldDB" id="A0A8B9ZRR8"/>
<dbReference type="GO" id="GO:0150077">
    <property type="term" value="P:regulation of neuroinflammatory response"/>
    <property type="evidence" value="ECO:0007669"/>
    <property type="project" value="InterPro"/>
</dbReference>
<dbReference type="SMART" id="SM00409">
    <property type="entry name" value="IG"/>
    <property type="match status" value="1"/>
</dbReference>
<comment type="similarity">
    <text evidence="2">Belongs to the CD200R family.</text>
</comment>
<keyword evidence="5 9" id="KW-0472">Membrane</keyword>
<name>A0A8B9ZRR8_9AVES</name>
<dbReference type="InterPro" id="IPR036179">
    <property type="entry name" value="Ig-like_dom_sf"/>
</dbReference>
<dbReference type="InterPro" id="IPR013162">
    <property type="entry name" value="CD80_C2-set"/>
</dbReference>
<dbReference type="Pfam" id="PF08205">
    <property type="entry name" value="C2-set_2"/>
    <property type="match status" value="1"/>
</dbReference>
<dbReference type="InterPro" id="IPR013783">
    <property type="entry name" value="Ig-like_fold"/>
</dbReference>
<protein>
    <recommendedName>
        <fullName evidence="10">Ig-like domain-containing protein</fullName>
    </recommendedName>
</protein>
<dbReference type="PANTHER" id="PTHR21462">
    <property type="entry name" value="CELL SURFACE GLYCOPROTEIN OX2 RECEPTOR PRECURSOR"/>
    <property type="match status" value="1"/>
</dbReference>